<dbReference type="GO" id="GO:0071555">
    <property type="term" value="P:cell wall organization"/>
    <property type="evidence" value="ECO:0007669"/>
    <property type="project" value="TreeGrafter"/>
</dbReference>
<dbReference type="AlphaFoldDB" id="A0A7X0H6D2"/>
<proteinExistence type="predicted"/>
<dbReference type="GO" id="GO:0005886">
    <property type="term" value="C:plasma membrane"/>
    <property type="evidence" value="ECO:0007669"/>
    <property type="project" value="UniProtKB-SubCell"/>
</dbReference>
<keyword evidence="5 8" id="KW-1133">Transmembrane helix</keyword>
<evidence type="ECO:0000256" key="2">
    <source>
        <dbReference type="ARBA" id="ARBA00022475"/>
    </source>
</evidence>
<comment type="cofactor">
    <cofactor evidence="7">
        <name>Mg(2+)</name>
        <dbReference type="ChEBI" id="CHEBI:18420"/>
    </cofactor>
</comment>
<dbReference type="RefSeq" id="WP_184676499.1">
    <property type="nucleotide sequence ID" value="NZ_JACHGY010000001.1"/>
</dbReference>
<comment type="subcellular location">
    <subcellularLocation>
        <location evidence="1">Cell membrane</location>
        <topology evidence="1">Multi-pass membrane protein</topology>
    </subcellularLocation>
</comment>
<dbReference type="GO" id="GO:0036380">
    <property type="term" value="F:UDP-N-acetylglucosamine-undecaprenyl-phosphate N-acetylglucosaminephosphotransferase activity"/>
    <property type="evidence" value="ECO:0007669"/>
    <property type="project" value="UniProtKB-EC"/>
</dbReference>
<keyword evidence="7" id="KW-0460">Magnesium</keyword>
<keyword evidence="4 8" id="KW-0812">Transmembrane</keyword>
<keyword evidence="2" id="KW-1003">Cell membrane</keyword>
<dbReference type="GO" id="GO:0009103">
    <property type="term" value="P:lipopolysaccharide biosynthetic process"/>
    <property type="evidence" value="ECO:0007669"/>
    <property type="project" value="TreeGrafter"/>
</dbReference>
<accession>A0A7X0H6D2</accession>
<feature type="transmembrane region" description="Helical" evidence="8">
    <location>
        <begin position="245"/>
        <end position="264"/>
    </location>
</feature>
<dbReference type="EC" id="2.7.8.33" evidence="9"/>
<keyword evidence="3 9" id="KW-0808">Transferase</keyword>
<dbReference type="GO" id="GO:0044038">
    <property type="term" value="P:cell wall macromolecule biosynthetic process"/>
    <property type="evidence" value="ECO:0007669"/>
    <property type="project" value="TreeGrafter"/>
</dbReference>
<dbReference type="Pfam" id="PF00953">
    <property type="entry name" value="Glycos_transf_4"/>
    <property type="match status" value="1"/>
</dbReference>
<feature type="transmembrane region" description="Helical" evidence="8">
    <location>
        <begin position="6"/>
        <end position="23"/>
    </location>
</feature>
<gene>
    <name evidence="9" type="ORF">HNQ40_000737</name>
</gene>
<evidence type="ECO:0000256" key="4">
    <source>
        <dbReference type="ARBA" id="ARBA00022692"/>
    </source>
</evidence>
<feature type="transmembrane region" description="Helical" evidence="8">
    <location>
        <begin position="107"/>
        <end position="124"/>
    </location>
</feature>
<dbReference type="Proteomes" id="UP000541810">
    <property type="component" value="Unassembled WGS sequence"/>
</dbReference>
<feature type="transmembrane region" description="Helical" evidence="8">
    <location>
        <begin position="196"/>
        <end position="212"/>
    </location>
</feature>
<evidence type="ECO:0000313" key="9">
    <source>
        <dbReference type="EMBL" id="MBB6428931.1"/>
    </source>
</evidence>
<comment type="caution">
    <text evidence="9">The sequence shown here is derived from an EMBL/GenBank/DDBJ whole genome shotgun (WGS) entry which is preliminary data.</text>
</comment>
<evidence type="ECO:0000256" key="6">
    <source>
        <dbReference type="ARBA" id="ARBA00023136"/>
    </source>
</evidence>
<keyword evidence="7" id="KW-0479">Metal-binding</keyword>
<evidence type="ECO:0000256" key="5">
    <source>
        <dbReference type="ARBA" id="ARBA00022989"/>
    </source>
</evidence>
<feature type="binding site" evidence="7">
    <location>
        <position position="249"/>
    </location>
    <ligand>
        <name>Mg(2+)</name>
        <dbReference type="ChEBI" id="CHEBI:18420"/>
    </ligand>
</feature>
<protein>
    <submittedName>
        <fullName evidence="9">UDP-GlcNAc:undecaprenyl-phosphate GlcNAc-1-phosphate transferase</fullName>
        <ecNumber evidence="9">2.7.8.33</ecNumber>
    </submittedName>
</protein>
<feature type="transmembrane region" description="Helical" evidence="8">
    <location>
        <begin position="136"/>
        <end position="158"/>
    </location>
</feature>
<feature type="transmembrane region" description="Helical" evidence="8">
    <location>
        <begin position="338"/>
        <end position="356"/>
    </location>
</feature>
<feature type="binding site" evidence="7">
    <location>
        <position position="189"/>
    </location>
    <ligand>
        <name>Mg(2+)</name>
        <dbReference type="ChEBI" id="CHEBI:18420"/>
    </ligand>
</feature>
<dbReference type="EMBL" id="JACHGY010000001">
    <property type="protein sequence ID" value="MBB6428931.1"/>
    <property type="molecule type" value="Genomic_DNA"/>
</dbReference>
<organism evidence="9 10">
    <name type="scientific">Algisphaera agarilytica</name>
    <dbReference type="NCBI Taxonomy" id="1385975"/>
    <lineage>
        <taxon>Bacteria</taxon>
        <taxon>Pseudomonadati</taxon>
        <taxon>Planctomycetota</taxon>
        <taxon>Phycisphaerae</taxon>
        <taxon>Phycisphaerales</taxon>
        <taxon>Phycisphaeraceae</taxon>
        <taxon>Algisphaera</taxon>
    </lineage>
</organism>
<evidence type="ECO:0000256" key="7">
    <source>
        <dbReference type="PIRSR" id="PIRSR600715-1"/>
    </source>
</evidence>
<dbReference type="InterPro" id="IPR000715">
    <property type="entry name" value="Glycosyl_transferase_4"/>
</dbReference>
<name>A0A7X0H6D2_9BACT</name>
<feature type="transmembrane region" description="Helical" evidence="8">
    <location>
        <begin position="58"/>
        <end position="78"/>
    </location>
</feature>
<evidence type="ECO:0000313" key="10">
    <source>
        <dbReference type="Proteomes" id="UP000541810"/>
    </source>
</evidence>
<sequence length="387" mass="40220">MVWIIFALGFVALLISVPLCLAVRRMSEMWGLVDQAGTEAHKLALLPGRQPIANTGGVALFCAIAWPMVGVLLGVWLVPSEVWEQLPGVGENALVTHLPGLQETTKLGGGLLVALAVLHVMGLVDDRRALGAWPKLAVQLAVATGLVVLADVRVLSFLGNPEAGGGTLGLVASIVVSVLWIAVITNAMNFLDNMDGLAAGVGIVVGSLYLAATLIAGQWFVAGLAALLVGGLLGFMLFNFPPARLYLGDGGSLLVGLMLAVISVRTTYVVPGAEPGVLSGPGTAWYGVMMPVLVLAVPLYDFTSVTVMRLLAGKSPFQGDHNHFSHRLLRKGLSKRKALTVILLSTLATGLGGVMLGRLEGWQAVLVAVQAGAVLAVLALLESGKRG</sequence>
<feature type="transmembrane region" description="Helical" evidence="8">
    <location>
        <begin position="362"/>
        <end position="381"/>
    </location>
</feature>
<evidence type="ECO:0000256" key="8">
    <source>
        <dbReference type="SAM" id="Phobius"/>
    </source>
</evidence>
<dbReference type="GO" id="GO:0046872">
    <property type="term" value="F:metal ion binding"/>
    <property type="evidence" value="ECO:0007669"/>
    <property type="project" value="UniProtKB-KW"/>
</dbReference>
<keyword evidence="6 8" id="KW-0472">Membrane</keyword>
<evidence type="ECO:0000256" key="1">
    <source>
        <dbReference type="ARBA" id="ARBA00004651"/>
    </source>
</evidence>
<dbReference type="PANTHER" id="PTHR22926">
    <property type="entry name" value="PHOSPHO-N-ACETYLMURAMOYL-PENTAPEPTIDE-TRANSFERASE"/>
    <property type="match status" value="1"/>
</dbReference>
<keyword evidence="10" id="KW-1185">Reference proteome</keyword>
<reference evidence="9 10" key="1">
    <citation type="submission" date="2020-08" db="EMBL/GenBank/DDBJ databases">
        <title>Genomic Encyclopedia of Type Strains, Phase IV (KMG-IV): sequencing the most valuable type-strain genomes for metagenomic binning, comparative biology and taxonomic classification.</title>
        <authorList>
            <person name="Goeker M."/>
        </authorList>
    </citation>
    <scope>NUCLEOTIDE SEQUENCE [LARGE SCALE GENOMIC DNA]</scope>
    <source>
        <strain evidence="9 10">DSM 103725</strain>
    </source>
</reference>
<evidence type="ECO:0000256" key="3">
    <source>
        <dbReference type="ARBA" id="ARBA00022679"/>
    </source>
</evidence>
<dbReference type="CDD" id="cd06853">
    <property type="entry name" value="GT_WecA_like"/>
    <property type="match status" value="1"/>
</dbReference>
<feature type="transmembrane region" description="Helical" evidence="8">
    <location>
        <begin position="284"/>
        <end position="302"/>
    </location>
</feature>
<dbReference type="PANTHER" id="PTHR22926:SF3">
    <property type="entry name" value="UNDECAPRENYL-PHOSPHATE ALPHA-N-ACETYLGLUCOSAMINYL 1-PHOSPHATE TRANSFERASE"/>
    <property type="match status" value="1"/>
</dbReference>
<feature type="transmembrane region" description="Helical" evidence="8">
    <location>
        <begin position="164"/>
        <end position="184"/>
    </location>
</feature>
<feature type="transmembrane region" description="Helical" evidence="8">
    <location>
        <begin position="218"/>
        <end position="238"/>
    </location>
</feature>